<dbReference type="HAMAP" id="MF_00316">
    <property type="entry name" value="MobA"/>
    <property type="match status" value="1"/>
</dbReference>
<dbReference type="Pfam" id="PF12804">
    <property type="entry name" value="NTP_transf_3"/>
    <property type="match status" value="1"/>
</dbReference>
<reference evidence="10 11" key="1">
    <citation type="submission" date="2021-09" db="EMBL/GenBank/DDBJ databases">
        <title>The complete genome sequence of a new microorganism.</title>
        <authorList>
            <person name="Zi Z."/>
        </authorList>
    </citation>
    <scope>NUCLEOTIDE SEQUENCE [LARGE SCALE GENOMIC DNA]</scope>
    <source>
        <strain evidence="10 11">WGZ8</strain>
    </source>
</reference>
<dbReference type="SUPFAM" id="SSF53448">
    <property type="entry name" value="Nucleotide-diphospho-sugar transferases"/>
    <property type="match status" value="1"/>
</dbReference>
<evidence type="ECO:0000256" key="6">
    <source>
        <dbReference type="ARBA" id="ARBA00023134"/>
    </source>
</evidence>
<protein>
    <recommendedName>
        <fullName evidence="8">Molybdenum cofactor guanylyltransferase</fullName>
        <shortName evidence="8">MoCo guanylyltransferase</shortName>
        <ecNumber evidence="8">2.7.7.77</ecNumber>
    </recommendedName>
    <alternativeName>
        <fullName evidence="8">GTP:molybdopterin guanylyltransferase</fullName>
    </alternativeName>
    <alternativeName>
        <fullName evidence="8">Mo-MPT guanylyltransferase</fullName>
    </alternativeName>
    <alternativeName>
        <fullName evidence="8">Molybdopterin guanylyltransferase</fullName>
    </alternativeName>
    <alternativeName>
        <fullName evidence="8">Molybdopterin-guanine dinucleotide synthase</fullName>
        <shortName evidence="8">MGD synthase</shortName>
    </alternativeName>
</protein>
<dbReference type="CDD" id="cd02503">
    <property type="entry name" value="MobA"/>
    <property type="match status" value="1"/>
</dbReference>
<dbReference type="PANTHER" id="PTHR19136:SF81">
    <property type="entry name" value="MOLYBDENUM COFACTOR GUANYLYLTRANSFERASE"/>
    <property type="match status" value="1"/>
</dbReference>
<feature type="binding site" evidence="8">
    <location>
        <position position="74"/>
    </location>
    <ligand>
        <name>GTP</name>
        <dbReference type="ChEBI" id="CHEBI:37565"/>
    </ligand>
</feature>
<organism evidence="10 11">
    <name type="scientific">Microvirga puerhi</name>
    <dbReference type="NCBI Taxonomy" id="2876078"/>
    <lineage>
        <taxon>Bacteria</taxon>
        <taxon>Pseudomonadati</taxon>
        <taxon>Pseudomonadota</taxon>
        <taxon>Alphaproteobacteria</taxon>
        <taxon>Hyphomicrobiales</taxon>
        <taxon>Methylobacteriaceae</taxon>
        <taxon>Microvirga</taxon>
    </lineage>
</organism>
<comment type="cofactor">
    <cofactor evidence="8">
        <name>Mg(2+)</name>
        <dbReference type="ChEBI" id="CHEBI:18420"/>
    </cofactor>
</comment>
<comment type="similarity">
    <text evidence="8">Belongs to the MobA family.</text>
</comment>
<keyword evidence="5 8" id="KW-0460">Magnesium</keyword>
<dbReference type="EC" id="2.7.7.77" evidence="8"/>
<dbReference type="Gene3D" id="3.90.550.10">
    <property type="entry name" value="Spore Coat Polysaccharide Biosynthesis Protein SpsA, Chain A"/>
    <property type="match status" value="1"/>
</dbReference>
<comment type="catalytic activity">
    <reaction evidence="8">
        <text>Mo-molybdopterin + GTP + H(+) = Mo-molybdopterin guanine dinucleotide + diphosphate</text>
        <dbReference type="Rhea" id="RHEA:34243"/>
        <dbReference type="ChEBI" id="CHEBI:15378"/>
        <dbReference type="ChEBI" id="CHEBI:33019"/>
        <dbReference type="ChEBI" id="CHEBI:37565"/>
        <dbReference type="ChEBI" id="CHEBI:71302"/>
        <dbReference type="ChEBI" id="CHEBI:71310"/>
        <dbReference type="EC" id="2.7.7.77"/>
    </reaction>
</comment>
<keyword evidence="6 8" id="KW-0342">GTP-binding</keyword>
<evidence type="ECO:0000256" key="8">
    <source>
        <dbReference type="HAMAP-Rule" id="MF_00316"/>
    </source>
</evidence>
<feature type="binding site" evidence="8">
    <location>
        <position position="109"/>
    </location>
    <ligand>
        <name>Mg(2+)</name>
        <dbReference type="ChEBI" id="CHEBI:18420"/>
    </ligand>
</feature>
<comment type="subcellular location">
    <subcellularLocation>
        <location evidence="8">Cytoplasm</location>
    </subcellularLocation>
</comment>
<feature type="binding site" evidence="8">
    <location>
        <position position="56"/>
    </location>
    <ligand>
        <name>GTP</name>
        <dbReference type="ChEBI" id="CHEBI:37565"/>
    </ligand>
</feature>
<dbReference type="EMBL" id="JAIRBM010000017">
    <property type="protein sequence ID" value="MBZ6078353.1"/>
    <property type="molecule type" value="Genomic_DNA"/>
</dbReference>
<keyword evidence="4 8" id="KW-0547">Nucleotide-binding</keyword>
<comment type="function">
    <text evidence="8">Transfers a GMP moiety from GTP to Mo-molybdopterin (Mo-MPT) cofactor (Moco or molybdenum cofactor) to form Mo-molybdopterin guanine dinucleotide (Mo-MGD) cofactor.</text>
</comment>
<comment type="domain">
    <text evidence="8">The N-terminal domain determines nucleotide recognition and specific binding, while the C-terminal domain determines the specific binding to the target protein.</text>
</comment>
<dbReference type="InterPro" id="IPR025877">
    <property type="entry name" value="MobA-like_NTP_Trfase"/>
</dbReference>
<name>A0ABS7VU01_9HYPH</name>
<evidence type="ECO:0000256" key="2">
    <source>
        <dbReference type="ARBA" id="ARBA00022679"/>
    </source>
</evidence>
<dbReference type="RefSeq" id="WP_224315103.1">
    <property type="nucleotide sequence ID" value="NZ_JAIRBM010000017.1"/>
</dbReference>
<feature type="binding site" evidence="8">
    <location>
        <position position="28"/>
    </location>
    <ligand>
        <name>GTP</name>
        <dbReference type="ChEBI" id="CHEBI:37565"/>
    </ligand>
</feature>
<dbReference type="InterPro" id="IPR013482">
    <property type="entry name" value="Molybde_CF_guanTrfase"/>
</dbReference>
<keyword evidence="3 8" id="KW-0479">Metal-binding</keyword>
<feature type="domain" description="MobA-like NTP transferase" evidence="9">
    <location>
        <begin position="12"/>
        <end position="170"/>
    </location>
</feature>
<evidence type="ECO:0000313" key="10">
    <source>
        <dbReference type="EMBL" id="MBZ6078353.1"/>
    </source>
</evidence>
<gene>
    <name evidence="8 10" type="primary">mobA</name>
    <name evidence="10" type="ORF">K9B37_19020</name>
</gene>
<evidence type="ECO:0000313" key="11">
    <source>
        <dbReference type="Proteomes" id="UP000704176"/>
    </source>
</evidence>
<dbReference type="PANTHER" id="PTHR19136">
    <property type="entry name" value="MOLYBDENUM COFACTOR GUANYLYLTRANSFERASE"/>
    <property type="match status" value="1"/>
</dbReference>
<evidence type="ECO:0000256" key="4">
    <source>
        <dbReference type="ARBA" id="ARBA00022741"/>
    </source>
</evidence>
<comment type="subunit">
    <text evidence="8">Monomer.</text>
</comment>
<accession>A0ABS7VU01</accession>
<proteinExistence type="inferred from homology"/>
<evidence type="ECO:0000256" key="7">
    <source>
        <dbReference type="ARBA" id="ARBA00023150"/>
    </source>
</evidence>
<feature type="binding site" evidence="8">
    <location>
        <begin position="15"/>
        <end position="17"/>
    </location>
    <ligand>
        <name>GTP</name>
        <dbReference type="ChEBI" id="CHEBI:37565"/>
    </ligand>
</feature>
<evidence type="ECO:0000256" key="3">
    <source>
        <dbReference type="ARBA" id="ARBA00022723"/>
    </source>
</evidence>
<keyword evidence="11" id="KW-1185">Reference proteome</keyword>
<keyword evidence="2 8" id="KW-0808">Transferase</keyword>
<keyword evidence="1 8" id="KW-0963">Cytoplasm</keyword>
<evidence type="ECO:0000256" key="5">
    <source>
        <dbReference type="ARBA" id="ARBA00022842"/>
    </source>
</evidence>
<keyword evidence="10" id="KW-0548">Nucleotidyltransferase</keyword>
<dbReference type="InterPro" id="IPR029044">
    <property type="entry name" value="Nucleotide-diphossugar_trans"/>
</dbReference>
<dbReference type="NCBIfam" id="TIGR02665">
    <property type="entry name" value="molyb_mobA"/>
    <property type="match status" value="1"/>
</dbReference>
<evidence type="ECO:0000256" key="1">
    <source>
        <dbReference type="ARBA" id="ARBA00022490"/>
    </source>
</evidence>
<feature type="binding site" evidence="8">
    <location>
        <position position="109"/>
    </location>
    <ligand>
        <name>GTP</name>
        <dbReference type="ChEBI" id="CHEBI:37565"/>
    </ligand>
</feature>
<sequence>MHDASPFPPTLGVVLAGGRGTRMGGVDKALLALGGEPLLHRIVRRLGPQCDGLILNANGDAARFKDFGLPVVCDPPSGSLGPLSGILSGLDWAAVHRPDIEWIVSVSSDTPFVPSDLVGRLHEAQRRERRDLVLALSAGRLHPTIGLWSRRLRSDLRHVLVTQGSRSVLSLAERHGFAQAGWTDTPFDPFFNINTPEEHAMAELLLAKQQAEPTLPGNAGGKCSGVSHRS</sequence>
<dbReference type="GO" id="GO:0061603">
    <property type="term" value="F:molybdenum cofactor guanylyltransferase activity"/>
    <property type="evidence" value="ECO:0007669"/>
    <property type="project" value="UniProtKB-EC"/>
</dbReference>
<dbReference type="Proteomes" id="UP000704176">
    <property type="component" value="Unassembled WGS sequence"/>
</dbReference>
<evidence type="ECO:0000259" key="9">
    <source>
        <dbReference type="Pfam" id="PF12804"/>
    </source>
</evidence>
<comment type="caution">
    <text evidence="10">The sequence shown here is derived from an EMBL/GenBank/DDBJ whole genome shotgun (WGS) entry which is preliminary data.</text>
</comment>
<keyword evidence="7 8" id="KW-0501">Molybdenum cofactor biosynthesis</keyword>